<organism evidence="2 3">
    <name type="scientific">Gottschalkia acidurici (strain ATCC 7906 / DSM 604 / BCRC 14475 / CIP 104303 / KCTC 5404 / NCIMB 10678 / 9a)</name>
    <name type="common">Clostridium acidurici</name>
    <dbReference type="NCBI Taxonomy" id="1128398"/>
    <lineage>
        <taxon>Bacteria</taxon>
        <taxon>Bacillati</taxon>
        <taxon>Bacillota</taxon>
        <taxon>Tissierellia</taxon>
        <taxon>Tissierellales</taxon>
        <taxon>Gottschalkiaceae</taxon>
        <taxon>Gottschalkia</taxon>
    </lineage>
</organism>
<feature type="coiled-coil region" evidence="1">
    <location>
        <begin position="194"/>
        <end position="221"/>
    </location>
</feature>
<dbReference type="Proteomes" id="UP000006094">
    <property type="component" value="Chromosome"/>
</dbReference>
<dbReference type="EMBL" id="CP003326">
    <property type="protein sequence ID" value="AFS78623.1"/>
    <property type="molecule type" value="Genomic_DNA"/>
</dbReference>
<keyword evidence="1" id="KW-0175">Coiled coil</keyword>
<accession>K0AXT6</accession>
<evidence type="ECO:0000313" key="2">
    <source>
        <dbReference type="EMBL" id="AFS78623.1"/>
    </source>
</evidence>
<dbReference type="STRING" id="1128398.Curi_c16150"/>
<dbReference type="HOGENOM" id="CLU_1033259_0_0_9"/>
<proteinExistence type="predicted"/>
<dbReference type="AlphaFoldDB" id="K0AXT6"/>
<evidence type="ECO:0000313" key="3">
    <source>
        <dbReference type="Proteomes" id="UP000006094"/>
    </source>
</evidence>
<dbReference type="KEGG" id="cad:Curi_c16150"/>
<evidence type="ECO:0000256" key="1">
    <source>
        <dbReference type="SAM" id="Coils"/>
    </source>
</evidence>
<name>K0AXT6_GOTA9</name>
<sequence length="269" mass="30783">MKVPIETGSKDAKTLVNTQAGSEKIQSANQSEEINIMKNVKPEVAVNISKVLIDNNTELHEKNNEFIKFEEVVKHITEEKSEVRFKDITESVKDILKNVFSENNISKNNTTESIIQKIVFLTKSGIDISINNLDKLTRLIEKGETLNNQLEEVVKIAAKDGIIDEKTKEDILSKTKNLNIKFDNNDAIRIKDYYRELSDTMEKLLANISSKEKVSEELNLKARSLNDNIDFINKINDKSTMMLIPFNLNNREIQNNLYILSKRKVAKKV</sequence>
<keyword evidence="3" id="KW-1185">Reference proteome</keyword>
<reference evidence="2 3" key="1">
    <citation type="journal article" date="2012" name="PLoS ONE">
        <title>The purine-utilizing bacterium Clostridium acidurici 9a: a genome-guided metabolic reconsideration.</title>
        <authorList>
            <person name="Hartwich K."/>
            <person name="Poehlein A."/>
            <person name="Daniel R."/>
        </authorList>
    </citation>
    <scope>NUCLEOTIDE SEQUENCE [LARGE SCALE GENOMIC DNA]</scope>
    <source>
        <strain evidence="3">ATCC 7906 / DSM 604 / BCRC 14475 / CIP 104303 / KCTC 5404 / NCIMB 10678 / 9a</strain>
    </source>
</reference>
<protein>
    <submittedName>
        <fullName evidence="2">Uncharacterized protein</fullName>
    </submittedName>
</protein>
<gene>
    <name evidence="2" type="ordered locus">Curi_c16150</name>
</gene>